<gene>
    <name evidence="1" type="ORF">BCS90_26270</name>
</gene>
<evidence type="ECO:0000313" key="2">
    <source>
        <dbReference type="Proteomes" id="UP000235310"/>
    </source>
</evidence>
<organism evidence="1 2">
    <name type="scientific">Vibrio cyclitrophicus</name>
    <dbReference type="NCBI Taxonomy" id="47951"/>
    <lineage>
        <taxon>Bacteria</taxon>
        <taxon>Pseudomonadati</taxon>
        <taxon>Pseudomonadota</taxon>
        <taxon>Gammaproteobacteria</taxon>
        <taxon>Vibrionales</taxon>
        <taxon>Vibrionaceae</taxon>
        <taxon>Vibrio</taxon>
    </lineage>
</organism>
<dbReference type="Proteomes" id="UP000235310">
    <property type="component" value="Plasmid unnamed4"/>
</dbReference>
<sequence length="57" mass="6978">MDYTTLLDNFVFWGIFLSVFWLVWKSHAPMTFFAAHWTLLQRNAAPILRMKFTRQRR</sequence>
<proteinExistence type="predicted"/>
<dbReference type="EMBL" id="CP170594">
    <property type="protein sequence ID" value="XNH97112.1"/>
    <property type="molecule type" value="Genomic_DNA"/>
</dbReference>
<reference evidence="1 2" key="1">
    <citation type="journal article" date="2018" name="Nature">
        <title>A major lineage of non-tailed dsDNA viruses as unrecognized killers of marine bacteria.</title>
        <authorList>
            <person name="Kauffman K.M."/>
            <person name="Hussain F.A."/>
            <person name="Yang J."/>
            <person name="Arevalo P."/>
            <person name="Brown J.M."/>
            <person name="Chang W.K."/>
            <person name="VanInsberghe D."/>
            <person name="Elsherbini J."/>
            <person name="Sharma R.S."/>
            <person name="Cutler M.B."/>
            <person name="Kelly L."/>
            <person name="Polz M.F."/>
        </authorList>
    </citation>
    <scope>NUCLEOTIDE SEQUENCE [LARGE SCALE GENOMIC DNA]</scope>
    <source>
        <strain evidence="1 2">10N.222.46.E12</strain>
    </source>
</reference>
<geneLocation type="plasmid" evidence="1 2">
    <name>unnamed4</name>
</geneLocation>
<accession>A0ACD5G4S9</accession>
<evidence type="ECO:0000313" key="1">
    <source>
        <dbReference type="EMBL" id="XNH97112.1"/>
    </source>
</evidence>
<name>A0ACD5G4S9_9VIBR</name>
<protein>
    <submittedName>
        <fullName evidence="1">Uncharacterized protein</fullName>
    </submittedName>
</protein>
<keyword evidence="1" id="KW-0614">Plasmid</keyword>